<accession>A0A2U2PMG7</accession>
<reference evidence="2 3" key="1">
    <citation type="submission" date="2018-04" db="EMBL/GenBank/DDBJ databases">
        <title>Pedobacter chongqingensis sp. nov., isolated from a rottenly hemp rope.</title>
        <authorList>
            <person name="Cai Y."/>
        </authorList>
    </citation>
    <scope>NUCLEOTIDE SEQUENCE [LARGE SCALE GENOMIC DNA]</scope>
    <source>
        <strain evidence="2 3">FJ4-8</strain>
    </source>
</reference>
<dbReference type="AlphaFoldDB" id="A0A2U2PMG7"/>
<sequence>MLLHNTYIPPDLQFFNSSEGDVSILIGENGSGKSQMLAFLTRRYLAQGKKVIAISNSIHDKFPDNGRNLHLLRDRAGRQKAKRSIKHALLNISTEEITRFKNASEALRFIGYDPVIGIERIEISESTLNDAISSHPTESALNVRQLEELKSLLFKSSSTISEEIIWLSLSEFSFYEIDRISFIQLLKYETLLKKLSIIKGINLYLRKDGQTIPLYDASSGELSFISSIIYLATTIDDNSAVLIDEPENSLHPSWQKDYIKILIQLFYLYQPKIVAATHSALVVTGAEIANERTNVFECRNFQFIKKAKEPINIEEAFYSYFNVVTPENRYLSDYIVDLLNKLAEKEISYNSLLTELNKWQNKSFDPKQVEVLDGLREIAAKINNSNAQPNE</sequence>
<organism evidence="2 3">
    <name type="scientific">Pararcticibacter amylolyticus</name>
    <dbReference type="NCBI Taxonomy" id="2173175"/>
    <lineage>
        <taxon>Bacteria</taxon>
        <taxon>Pseudomonadati</taxon>
        <taxon>Bacteroidota</taxon>
        <taxon>Sphingobacteriia</taxon>
        <taxon>Sphingobacteriales</taxon>
        <taxon>Sphingobacteriaceae</taxon>
        <taxon>Pararcticibacter</taxon>
    </lineage>
</organism>
<dbReference type="GO" id="GO:0005524">
    <property type="term" value="F:ATP binding"/>
    <property type="evidence" value="ECO:0007669"/>
    <property type="project" value="InterPro"/>
</dbReference>
<dbReference type="Pfam" id="PF13304">
    <property type="entry name" value="AAA_21"/>
    <property type="match status" value="1"/>
</dbReference>
<name>A0A2U2PMG7_9SPHI</name>
<feature type="domain" description="ATPase AAA-type core" evidence="1">
    <location>
        <begin position="83"/>
        <end position="283"/>
    </location>
</feature>
<proteinExistence type="predicted"/>
<dbReference type="InterPro" id="IPR027417">
    <property type="entry name" value="P-loop_NTPase"/>
</dbReference>
<protein>
    <recommendedName>
        <fullName evidence="1">ATPase AAA-type core domain-containing protein</fullName>
    </recommendedName>
</protein>
<keyword evidence="3" id="KW-1185">Reference proteome</keyword>
<dbReference type="Gene3D" id="3.40.50.300">
    <property type="entry name" value="P-loop containing nucleotide triphosphate hydrolases"/>
    <property type="match status" value="1"/>
</dbReference>
<dbReference type="SUPFAM" id="SSF52540">
    <property type="entry name" value="P-loop containing nucleoside triphosphate hydrolases"/>
    <property type="match status" value="1"/>
</dbReference>
<evidence type="ECO:0000313" key="3">
    <source>
        <dbReference type="Proteomes" id="UP000245647"/>
    </source>
</evidence>
<dbReference type="Proteomes" id="UP000245647">
    <property type="component" value="Unassembled WGS sequence"/>
</dbReference>
<dbReference type="EMBL" id="QEAS01000001">
    <property type="protein sequence ID" value="PWG82596.1"/>
    <property type="molecule type" value="Genomic_DNA"/>
</dbReference>
<gene>
    <name evidence="2" type="ORF">DDR33_01670</name>
</gene>
<dbReference type="InterPro" id="IPR051396">
    <property type="entry name" value="Bact_Antivir_Def_Nuclease"/>
</dbReference>
<dbReference type="InterPro" id="IPR003959">
    <property type="entry name" value="ATPase_AAA_core"/>
</dbReference>
<dbReference type="GO" id="GO:0016887">
    <property type="term" value="F:ATP hydrolysis activity"/>
    <property type="evidence" value="ECO:0007669"/>
    <property type="project" value="InterPro"/>
</dbReference>
<comment type="caution">
    <text evidence="2">The sequence shown here is derived from an EMBL/GenBank/DDBJ whole genome shotgun (WGS) entry which is preliminary data.</text>
</comment>
<dbReference type="PANTHER" id="PTHR43581">
    <property type="entry name" value="ATP/GTP PHOSPHATASE"/>
    <property type="match status" value="1"/>
</dbReference>
<evidence type="ECO:0000313" key="2">
    <source>
        <dbReference type="EMBL" id="PWG82596.1"/>
    </source>
</evidence>
<evidence type="ECO:0000259" key="1">
    <source>
        <dbReference type="Pfam" id="PF13304"/>
    </source>
</evidence>
<dbReference type="PANTHER" id="PTHR43581:SF3">
    <property type="entry name" value="AAA+ ATPASE DOMAIN-CONTAINING PROTEIN"/>
    <property type="match status" value="1"/>
</dbReference>
<dbReference type="OrthoDB" id="9792800at2"/>
<dbReference type="RefSeq" id="WP_109414015.1">
    <property type="nucleotide sequence ID" value="NZ_QEAS01000001.1"/>
</dbReference>